<evidence type="ECO:0000313" key="4">
    <source>
        <dbReference type="Proteomes" id="UP001254608"/>
    </source>
</evidence>
<dbReference type="EMBL" id="JAVRIC010000018">
    <property type="protein sequence ID" value="MDT0498233.1"/>
    <property type="molecule type" value="Genomic_DNA"/>
</dbReference>
<evidence type="ECO:0000313" key="3">
    <source>
        <dbReference type="EMBL" id="MDT0498233.1"/>
    </source>
</evidence>
<organism evidence="3 4">
    <name type="scientific">Banduia mediterranea</name>
    <dbReference type="NCBI Taxonomy" id="3075609"/>
    <lineage>
        <taxon>Bacteria</taxon>
        <taxon>Pseudomonadati</taxon>
        <taxon>Pseudomonadota</taxon>
        <taxon>Gammaproteobacteria</taxon>
        <taxon>Nevskiales</taxon>
        <taxon>Algiphilaceae</taxon>
        <taxon>Banduia</taxon>
    </lineage>
</organism>
<sequence length="99" mass="11704">MIGDRRGRSRDIYDYIARDVPYYAELFVDRLIDTTDQLEDHPRMGRRVPEADDRDDVRELIVQGYRIIYLLQTEQLLILTVIHGSRNLAGQENKPWEEG</sequence>
<dbReference type="RefSeq" id="WP_311365607.1">
    <property type="nucleotide sequence ID" value="NZ_JAVRIC010000018.1"/>
</dbReference>
<dbReference type="InterPro" id="IPR051803">
    <property type="entry name" value="TA_system_RelE-like_toxin"/>
</dbReference>
<protein>
    <submittedName>
        <fullName evidence="3">Type II toxin-antitoxin system RelE/ParE family toxin</fullName>
    </submittedName>
</protein>
<evidence type="ECO:0000256" key="2">
    <source>
        <dbReference type="ARBA" id="ARBA00022649"/>
    </source>
</evidence>
<dbReference type="Gene3D" id="3.30.2310.20">
    <property type="entry name" value="RelE-like"/>
    <property type="match status" value="1"/>
</dbReference>
<reference evidence="3 4" key="1">
    <citation type="submission" date="2023-09" db="EMBL/GenBank/DDBJ databases">
        <authorList>
            <person name="Rey-Velasco X."/>
        </authorList>
    </citation>
    <scope>NUCLEOTIDE SEQUENCE [LARGE SCALE GENOMIC DNA]</scope>
    <source>
        <strain evidence="3 4">W345</strain>
    </source>
</reference>
<keyword evidence="4" id="KW-1185">Reference proteome</keyword>
<proteinExistence type="inferred from homology"/>
<accession>A0ABU2WK27</accession>
<gene>
    <name evidence="3" type="ORF">RM530_12775</name>
</gene>
<evidence type="ECO:0000256" key="1">
    <source>
        <dbReference type="ARBA" id="ARBA00006226"/>
    </source>
</evidence>
<dbReference type="PANTHER" id="PTHR33755:SF5">
    <property type="entry name" value="TYPE II TOXIN-ANTITOXIN SYSTEM RELE_PARE FAMILY TOXIN"/>
    <property type="match status" value="1"/>
</dbReference>
<dbReference type="InterPro" id="IPR007712">
    <property type="entry name" value="RelE/ParE_toxin"/>
</dbReference>
<dbReference type="PANTHER" id="PTHR33755">
    <property type="entry name" value="TOXIN PARE1-RELATED"/>
    <property type="match status" value="1"/>
</dbReference>
<keyword evidence="2" id="KW-1277">Toxin-antitoxin system</keyword>
<dbReference type="SUPFAM" id="SSF143011">
    <property type="entry name" value="RelE-like"/>
    <property type="match status" value="1"/>
</dbReference>
<dbReference type="InterPro" id="IPR035093">
    <property type="entry name" value="RelE/ParE_toxin_dom_sf"/>
</dbReference>
<comment type="similarity">
    <text evidence="1">Belongs to the RelE toxin family.</text>
</comment>
<dbReference type="Pfam" id="PF05016">
    <property type="entry name" value="ParE_toxin"/>
    <property type="match status" value="1"/>
</dbReference>
<dbReference type="Proteomes" id="UP001254608">
    <property type="component" value="Unassembled WGS sequence"/>
</dbReference>
<name>A0ABU2WK27_9GAMM</name>
<comment type="caution">
    <text evidence="3">The sequence shown here is derived from an EMBL/GenBank/DDBJ whole genome shotgun (WGS) entry which is preliminary data.</text>
</comment>